<proteinExistence type="predicted"/>
<sequence length="35" mass="3925">MILLGLGLKFVCSLFSCFIFSPKVISILCEKLYVV</sequence>
<dbReference type="EMBL" id="GGEC01079235">
    <property type="protein sequence ID" value="MBX59719.1"/>
    <property type="molecule type" value="Transcribed_RNA"/>
</dbReference>
<reference evidence="1" key="1">
    <citation type="submission" date="2018-02" db="EMBL/GenBank/DDBJ databases">
        <title>Rhizophora mucronata_Transcriptome.</title>
        <authorList>
            <person name="Meera S.P."/>
            <person name="Sreeshan A."/>
            <person name="Augustine A."/>
        </authorList>
    </citation>
    <scope>NUCLEOTIDE SEQUENCE</scope>
    <source>
        <tissue evidence="1">Leaf</tissue>
    </source>
</reference>
<dbReference type="AlphaFoldDB" id="A0A2P2PYJ2"/>
<name>A0A2P2PYJ2_RHIMU</name>
<protein>
    <submittedName>
        <fullName evidence="1">Uncharacterized protein</fullName>
    </submittedName>
</protein>
<accession>A0A2P2PYJ2</accession>
<organism evidence="1">
    <name type="scientific">Rhizophora mucronata</name>
    <name type="common">Asiatic mangrove</name>
    <dbReference type="NCBI Taxonomy" id="61149"/>
    <lineage>
        <taxon>Eukaryota</taxon>
        <taxon>Viridiplantae</taxon>
        <taxon>Streptophyta</taxon>
        <taxon>Embryophyta</taxon>
        <taxon>Tracheophyta</taxon>
        <taxon>Spermatophyta</taxon>
        <taxon>Magnoliopsida</taxon>
        <taxon>eudicotyledons</taxon>
        <taxon>Gunneridae</taxon>
        <taxon>Pentapetalae</taxon>
        <taxon>rosids</taxon>
        <taxon>fabids</taxon>
        <taxon>Malpighiales</taxon>
        <taxon>Rhizophoraceae</taxon>
        <taxon>Rhizophora</taxon>
    </lineage>
</organism>
<evidence type="ECO:0000313" key="1">
    <source>
        <dbReference type="EMBL" id="MBX59719.1"/>
    </source>
</evidence>